<feature type="domain" description="Transposase IS110-like N-terminal" evidence="2">
    <location>
        <begin position="13"/>
        <end position="157"/>
    </location>
</feature>
<evidence type="ECO:0000313" key="5">
    <source>
        <dbReference type="EMBL" id="QYM79274.1"/>
    </source>
</evidence>
<feature type="coiled-coil region" evidence="1">
    <location>
        <begin position="187"/>
        <end position="214"/>
    </location>
</feature>
<dbReference type="GO" id="GO:0003677">
    <property type="term" value="F:DNA binding"/>
    <property type="evidence" value="ECO:0007669"/>
    <property type="project" value="InterPro"/>
</dbReference>
<dbReference type="PANTHER" id="PTHR33055:SF3">
    <property type="entry name" value="PUTATIVE TRANSPOSASE FOR IS117-RELATED"/>
    <property type="match status" value="1"/>
</dbReference>
<dbReference type="EMBL" id="CP080507">
    <property type="protein sequence ID" value="QYM79274.1"/>
    <property type="molecule type" value="Genomic_DNA"/>
</dbReference>
<proteinExistence type="predicted"/>
<evidence type="ECO:0000256" key="1">
    <source>
        <dbReference type="SAM" id="Coils"/>
    </source>
</evidence>
<evidence type="ECO:0000313" key="4">
    <source>
        <dbReference type="EMBL" id="QYM77851.1"/>
    </source>
</evidence>
<sequence>MKTKTPPVEKLTVGLDLGDRRHHACVLDASGEILAEEVIVNTREVLTAFSARYPGATIVMETGTHSPWISRLVTTLGHPVIVANARKLRAISQSQTKSDREDARMLARLGRADPQLLSPVRHRSEDTQRALVRLKVREALVRSRVNLINSVRFLLKSLGVFVSTSIKAMAFTRKVRAQLAPTDASLVAALLAAIDALNAQIKALDAELEVLALERYPVTTLLRQIPGVGLITALCFVLTIEDPAHFAHARAVGPYLGLVPRRDQSGQTDKQLGITKAGHAQMRCLLVNCAHYILGPFGPPGALRTAGERIAARGGKSAKKRAVIAVARKLAVTLLALWKTGADYHAQPQPQPLPQAA</sequence>
<accession>A0A8F9TU24</accession>
<dbReference type="Proteomes" id="UP000825051">
    <property type="component" value="Chromosome"/>
</dbReference>
<keyword evidence="1" id="KW-0175">Coiled coil</keyword>
<dbReference type="NCBIfam" id="NF033542">
    <property type="entry name" value="transpos_IS110"/>
    <property type="match status" value="1"/>
</dbReference>
<organism evidence="5 6">
    <name type="scientific">Horticoccus luteus</name>
    <dbReference type="NCBI Taxonomy" id="2862869"/>
    <lineage>
        <taxon>Bacteria</taxon>
        <taxon>Pseudomonadati</taxon>
        <taxon>Verrucomicrobiota</taxon>
        <taxon>Opitutia</taxon>
        <taxon>Opitutales</taxon>
        <taxon>Opitutaceae</taxon>
        <taxon>Horticoccus</taxon>
    </lineage>
</organism>
<evidence type="ECO:0000259" key="3">
    <source>
        <dbReference type="Pfam" id="PF02371"/>
    </source>
</evidence>
<dbReference type="InterPro" id="IPR003346">
    <property type="entry name" value="Transposase_20"/>
</dbReference>
<evidence type="ECO:0000313" key="6">
    <source>
        <dbReference type="Proteomes" id="UP000825051"/>
    </source>
</evidence>
<dbReference type="PANTHER" id="PTHR33055">
    <property type="entry name" value="TRANSPOSASE FOR INSERTION SEQUENCE ELEMENT IS1111A"/>
    <property type="match status" value="1"/>
</dbReference>
<keyword evidence="6" id="KW-1185">Reference proteome</keyword>
<dbReference type="Pfam" id="PF02371">
    <property type="entry name" value="Transposase_20"/>
    <property type="match status" value="1"/>
</dbReference>
<feature type="domain" description="Transposase IS116/IS110/IS902 C-terminal" evidence="3">
    <location>
        <begin position="220"/>
        <end position="291"/>
    </location>
</feature>
<gene>
    <name evidence="5" type="ORF">K0B96_01255</name>
    <name evidence="4" type="ORF">K0B96_11025</name>
</gene>
<name>A0A8F9TU24_9BACT</name>
<reference evidence="5" key="1">
    <citation type="submission" date="2021-08" db="EMBL/GenBank/DDBJ databases">
        <title>Genome of a novel bacterium of the phylum Verrucomicrobia, Oleiharenicola sp. KSB-15.</title>
        <authorList>
            <person name="Chung J.-H."/>
            <person name="Ahn J.-H."/>
            <person name="Yoon Y."/>
            <person name="Kim D.-Y."/>
            <person name="An S.-H."/>
            <person name="Park I."/>
            <person name="Yeon J."/>
        </authorList>
    </citation>
    <scope>NUCLEOTIDE SEQUENCE</scope>
    <source>
        <strain evidence="5">KSB-15</strain>
    </source>
</reference>
<dbReference type="RefSeq" id="WP_220160955.1">
    <property type="nucleotide sequence ID" value="NZ_CP080507.1"/>
</dbReference>
<dbReference type="InterPro" id="IPR002525">
    <property type="entry name" value="Transp_IS110-like_N"/>
</dbReference>
<dbReference type="GO" id="GO:0006313">
    <property type="term" value="P:DNA transposition"/>
    <property type="evidence" value="ECO:0007669"/>
    <property type="project" value="InterPro"/>
</dbReference>
<dbReference type="EMBL" id="CP080507">
    <property type="protein sequence ID" value="QYM77851.1"/>
    <property type="molecule type" value="Genomic_DNA"/>
</dbReference>
<dbReference type="AlphaFoldDB" id="A0A8F9TU24"/>
<dbReference type="Pfam" id="PF01548">
    <property type="entry name" value="DEDD_Tnp_IS110"/>
    <property type="match status" value="1"/>
</dbReference>
<dbReference type="InterPro" id="IPR047650">
    <property type="entry name" value="Transpos_IS110"/>
</dbReference>
<dbReference type="KEGG" id="ole:K0B96_01255"/>
<dbReference type="GO" id="GO:0004803">
    <property type="term" value="F:transposase activity"/>
    <property type="evidence" value="ECO:0007669"/>
    <property type="project" value="InterPro"/>
</dbReference>
<dbReference type="KEGG" id="ole:K0B96_11025"/>
<evidence type="ECO:0000259" key="2">
    <source>
        <dbReference type="Pfam" id="PF01548"/>
    </source>
</evidence>
<protein>
    <submittedName>
        <fullName evidence="5">IS110 family transposase</fullName>
    </submittedName>
</protein>